<feature type="transmembrane region" description="Helical" evidence="9">
    <location>
        <begin position="29"/>
        <end position="57"/>
    </location>
</feature>
<feature type="transmembrane region" description="Helical" evidence="9">
    <location>
        <begin position="69"/>
        <end position="90"/>
    </location>
</feature>
<dbReference type="GO" id="GO:0044780">
    <property type="term" value="P:bacterial-type flagellum assembly"/>
    <property type="evidence" value="ECO:0007669"/>
    <property type="project" value="InterPro"/>
</dbReference>
<comment type="similarity">
    <text evidence="2 9">Belongs to the FliQ/MopD/SpaQ family.</text>
</comment>
<dbReference type="GO" id="GO:0009306">
    <property type="term" value="P:protein secretion"/>
    <property type="evidence" value="ECO:0007669"/>
    <property type="project" value="InterPro"/>
</dbReference>
<dbReference type="EMBL" id="CADCUQ010000723">
    <property type="protein sequence ID" value="CAA9425541.1"/>
    <property type="molecule type" value="Genomic_DNA"/>
</dbReference>
<evidence type="ECO:0000313" key="10">
    <source>
        <dbReference type="EMBL" id="CAA9425541.1"/>
    </source>
</evidence>
<dbReference type="NCBIfam" id="TIGR01402">
    <property type="entry name" value="fliQ"/>
    <property type="match status" value="1"/>
</dbReference>
<dbReference type="AlphaFoldDB" id="A0A6J4PVS5"/>
<keyword evidence="10" id="KW-0969">Cilium</keyword>
<gene>
    <name evidence="9" type="primary">fliQ</name>
    <name evidence="10" type="ORF">AVDCRST_MAG64-3143</name>
</gene>
<dbReference type="PANTHER" id="PTHR34040">
    <property type="entry name" value="FLAGELLAR BIOSYNTHETIC PROTEIN FLIQ"/>
    <property type="match status" value="1"/>
</dbReference>
<dbReference type="InterPro" id="IPR006305">
    <property type="entry name" value="FliQ"/>
</dbReference>
<sequence length="106" mass="11440">MRPDAVRPAARGRPREGWPDMSLQEATDLIRYSLILALLVSAPMLIIGLVVGIIVSLVQALTQIQEQTLTFIPKIVSMVAAAIILMPWIAGKLLDYSAAVFGGQTP</sequence>
<dbReference type="GO" id="GO:0009425">
    <property type="term" value="C:bacterial-type flagellum basal body"/>
    <property type="evidence" value="ECO:0007669"/>
    <property type="project" value="UniProtKB-SubCell"/>
</dbReference>
<dbReference type="InterPro" id="IPR002191">
    <property type="entry name" value="Bac_export_3"/>
</dbReference>
<evidence type="ECO:0000256" key="1">
    <source>
        <dbReference type="ARBA" id="ARBA00004651"/>
    </source>
</evidence>
<protein>
    <recommendedName>
        <fullName evidence="3 9">Flagellar biosynthetic protein FliQ</fullName>
    </recommendedName>
</protein>
<keyword evidence="5 9" id="KW-0812">Transmembrane</keyword>
<comment type="function">
    <text evidence="9">Role in flagellar biosynthesis.</text>
</comment>
<evidence type="ECO:0000256" key="2">
    <source>
        <dbReference type="ARBA" id="ARBA00006156"/>
    </source>
</evidence>
<keyword evidence="10" id="KW-0966">Cell projection</keyword>
<dbReference type="Pfam" id="PF01313">
    <property type="entry name" value="Bac_export_3"/>
    <property type="match status" value="1"/>
</dbReference>
<dbReference type="PRINTS" id="PR00952">
    <property type="entry name" value="TYPE3IMQPROT"/>
</dbReference>
<evidence type="ECO:0000256" key="6">
    <source>
        <dbReference type="ARBA" id="ARBA00022989"/>
    </source>
</evidence>
<keyword evidence="7 9" id="KW-0472">Membrane</keyword>
<dbReference type="GO" id="GO:0005886">
    <property type="term" value="C:plasma membrane"/>
    <property type="evidence" value="ECO:0007669"/>
    <property type="project" value="UniProtKB-SubCell"/>
</dbReference>
<evidence type="ECO:0000256" key="9">
    <source>
        <dbReference type="RuleBase" id="RU364090"/>
    </source>
</evidence>
<keyword evidence="10" id="KW-0282">Flagellum</keyword>
<comment type="subcellular location">
    <subcellularLocation>
        <location evidence="1 9">Cell membrane</location>
        <topology evidence="1">Multi-pass membrane protein</topology>
    </subcellularLocation>
    <subcellularLocation>
        <location evidence="9">Bacterial flagellum basal body</location>
    </subcellularLocation>
</comment>
<evidence type="ECO:0000256" key="4">
    <source>
        <dbReference type="ARBA" id="ARBA00022475"/>
    </source>
</evidence>
<keyword evidence="4 9" id="KW-1003">Cell membrane</keyword>
<reference evidence="10" key="1">
    <citation type="submission" date="2020-02" db="EMBL/GenBank/DDBJ databases">
        <authorList>
            <person name="Meier V. D."/>
        </authorList>
    </citation>
    <scope>NUCLEOTIDE SEQUENCE</scope>
    <source>
        <strain evidence="10">AVDCRST_MAG64</strain>
    </source>
</reference>
<keyword evidence="8 9" id="KW-0975">Bacterial flagellum</keyword>
<dbReference type="PANTHER" id="PTHR34040:SF2">
    <property type="entry name" value="FLAGELLAR BIOSYNTHETIC PROTEIN FLIQ"/>
    <property type="match status" value="1"/>
</dbReference>
<evidence type="ECO:0000256" key="3">
    <source>
        <dbReference type="ARBA" id="ARBA00021718"/>
    </source>
</evidence>
<accession>A0A6J4PVS5</accession>
<proteinExistence type="inferred from homology"/>
<evidence type="ECO:0000256" key="7">
    <source>
        <dbReference type="ARBA" id="ARBA00023136"/>
    </source>
</evidence>
<organism evidence="10">
    <name type="scientific">uncultured Phycisphaerae bacterium</name>
    <dbReference type="NCBI Taxonomy" id="904963"/>
    <lineage>
        <taxon>Bacteria</taxon>
        <taxon>Pseudomonadati</taxon>
        <taxon>Planctomycetota</taxon>
        <taxon>Phycisphaerae</taxon>
        <taxon>environmental samples</taxon>
    </lineage>
</organism>
<evidence type="ECO:0000256" key="5">
    <source>
        <dbReference type="ARBA" id="ARBA00022692"/>
    </source>
</evidence>
<evidence type="ECO:0000256" key="8">
    <source>
        <dbReference type="ARBA" id="ARBA00023143"/>
    </source>
</evidence>
<name>A0A6J4PVS5_9BACT</name>
<keyword evidence="6 9" id="KW-1133">Transmembrane helix</keyword>